<keyword evidence="1" id="KW-0732">Signal</keyword>
<evidence type="ECO:0000256" key="1">
    <source>
        <dbReference type="SAM" id="SignalP"/>
    </source>
</evidence>
<keyword evidence="3" id="KW-1185">Reference proteome</keyword>
<gene>
    <name evidence="2" type="ORF">CX676_07095</name>
</gene>
<accession>A0A2H5EXC2</accession>
<evidence type="ECO:0000313" key="3">
    <source>
        <dbReference type="Proteomes" id="UP000234530"/>
    </source>
</evidence>
<dbReference type="KEGG" id="pzh:CX676_07095"/>
<dbReference type="RefSeq" id="WP_101751997.1">
    <property type="nucleotide sequence ID" value="NZ_CP025430.1"/>
</dbReference>
<feature type="chain" id="PRO_5014113426" evidence="1">
    <location>
        <begin position="25"/>
        <end position="141"/>
    </location>
</feature>
<proteinExistence type="predicted"/>
<dbReference type="EMBL" id="CP025430">
    <property type="protein sequence ID" value="AUH63956.1"/>
    <property type="molecule type" value="Genomic_DNA"/>
</dbReference>
<organism evidence="2 3">
    <name type="scientific">Paracoccus zhejiangensis</name>
    <dbReference type="NCBI Taxonomy" id="1077935"/>
    <lineage>
        <taxon>Bacteria</taxon>
        <taxon>Pseudomonadati</taxon>
        <taxon>Pseudomonadota</taxon>
        <taxon>Alphaproteobacteria</taxon>
        <taxon>Rhodobacterales</taxon>
        <taxon>Paracoccaceae</taxon>
        <taxon>Paracoccus</taxon>
    </lineage>
</organism>
<feature type="signal peptide" evidence="1">
    <location>
        <begin position="1"/>
        <end position="24"/>
    </location>
</feature>
<protein>
    <submittedName>
        <fullName evidence="2">Uncharacterized protein</fullName>
    </submittedName>
</protein>
<dbReference type="Proteomes" id="UP000234530">
    <property type="component" value="Chromosome"/>
</dbReference>
<dbReference type="AlphaFoldDB" id="A0A2H5EXC2"/>
<sequence length="141" mass="14478">MASLWQTGVTALALGAGLAAAALAVEPDPFGPLAPFRPGEALADRAATCATLPDWVGYAPETGERISLTVRGRLSAVESDGVLAYLVLCEAAEVQVLCVTYETGDFEPGDGAVLAGGFIRAEGRRVMLDPCLASDPRASAD</sequence>
<reference evidence="2 3" key="1">
    <citation type="journal article" date="2013" name="Antonie Van Leeuwenhoek">
        <title>Paracoccus zhejiangensis sp. nov., isolated from activated sludge in wastewater-treatment system.</title>
        <authorList>
            <person name="Wu Z.G."/>
            <person name="Zhang D.F."/>
            <person name="Liu Y.L."/>
            <person name="Wang F."/>
            <person name="Jiang X."/>
            <person name="Li C."/>
            <person name="Li S.P."/>
            <person name="Hong Q."/>
            <person name="Li W.J."/>
        </authorList>
    </citation>
    <scope>NUCLEOTIDE SEQUENCE [LARGE SCALE GENOMIC DNA]</scope>
    <source>
        <strain evidence="2 3">J6</strain>
    </source>
</reference>
<dbReference type="OrthoDB" id="8020870at2"/>
<evidence type="ECO:0000313" key="2">
    <source>
        <dbReference type="EMBL" id="AUH63956.1"/>
    </source>
</evidence>
<name>A0A2H5EXC2_9RHOB</name>